<comment type="caution">
    <text evidence="3">The sequence shown here is derived from an EMBL/GenBank/DDBJ whole genome shotgun (WGS) entry which is preliminary data.</text>
</comment>
<sequence>MGVLIFSSAVTFIYTQSLPATVSVFVTGFIIMLVLVKMSQLKKQNKLNASGILRVDTMSGAEFEEFLRLRYQSEGYTVRKTPYAGDYGADLILEKGIQKLRCKQKDIKAMWELKQYKKFLLQSFIMVQTKHGLSPIVFSRRLLQN</sequence>
<proteinExistence type="predicted"/>
<dbReference type="EMBL" id="AEPB01000015">
    <property type="protein sequence ID" value="EGA90541.1"/>
    <property type="molecule type" value="Genomic_DNA"/>
</dbReference>
<dbReference type="GO" id="GO:0004519">
    <property type="term" value="F:endonuclease activity"/>
    <property type="evidence" value="ECO:0007669"/>
    <property type="project" value="UniProtKB-KW"/>
</dbReference>
<reference evidence="3 4" key="1">
    <citation type="journal article" date="2011" name="J. Bacteriol.">
        <title>The Draft Genome of Planococcus donghaensis MPA1U2 Reveals Nonsporulation Pathways Controlled by a Conserved Spo0A Regulon.</title>
        <authorList>
            <person name="Pearson M.D."/>
            <person name="Noller H.F."/>
        </authorList>
    </citation>
    <scope>NUCLEOTIDE SEQUENCE [LARGE SCALE GENOMIC DNA]</scope>
    <source>
        <strain evidence="3 4">MPA1U2</strain>
    </source>
</reference>
<feature type="domain" description="Restriction endonuclease type IV Mrr" evidence="2">
    <location>
        <begin position="56"/>
        <end position="98"/>
    </location>
</feature>
<evidence type="ECO:0000313" key="4">
    <source>
        <dbReference type="Proteomes" id="UP000003052"/>
    </source>
</evidence>
<keyword evidence="1" id="KW-0812">Transmembrane</keyword>
<dbReference type="GO" id="GO:0003677">
    <property type="term" value="F:DNA binding"/>
    <property type="evidence" value="ECO:0007669"/>
    <property type="project" value="InterPro"/>
</dbReference>
<keyword evidence="3" id="KW-0540">Nuclease</keyword>
<feature type="transmembrane region" description="Helical" evidence="1">
    <location>
        <begin position="12"/>
        <end position="36"/>
    </location>
</feature>
<dbReference type="InterPro" id="IPR007560">
    <property type="entry name" value="Restrct_endonuc_IV_Mrr"/>
</dbReference>
<accession>E7REG0</accession>
<organism evidence="3 4">
    <name type="scientific">Planococcus donghaensis MPA1U2</name>
    <dbReference type="NCBI Taxonomy" id="933115"/>
    <lineage>
        <taxon>Bacteria</taxon>
        <taxon>Bacillati</taxon>
        <taxon>Bacillota</taxon>
        <taxon>Bacilli</taxon>
        <taxon>Bacillales</taxon>
        <taxon>Caryophanaceae</taxon>
        <taxon>Planococcus</taxon>
    </lineage>
</organism>
<gene>
    <name evidence="3" type="ORF">GPDM_04249</name>
</gene>
<evidence type="ECO:0000256" key="1">
    <source>
        <dbReference type="SAM" id="Phobius"/>
    </source>
</evidence>
<keyword evidence="3" id="KW-0378">Hydrolase</keyword>
<evidence type="ECO:0000313" key="3">
    <source>
        <dbReference type="EMBL" id="EGA90541.1"/>
    </source>
</evidence>
<keyword evidence="3" id="KW-0255">Endonuclease</keyword>
<protein>
    <submittedName>
        <fullName evidence="3">Restriction endonuclease</fullName>
    </submittedName>
</protein>
<keyword evidence="1" id="KW-0472">Membrane</keyword>
<evidence type="ECO:0000259" key="2">
    <source>
        <dbReference type="Pfam" id="PF04471"/>
    </source>
</evidence>
<dbReference type="Pfam" id="PF04471">
    <property type="entry name" value="Mrr_cat"/>
    <property type="match status" value="1"/>
</dbReference>
<dbReference type="GO" id="GO:0009307">
    <property type="term" value="P:DNA restriction-modification system"/>
    <property type="evidence" value="ECO:0007669"/>
    <property type="project" value="InterPro"/>
</dbReference>
<dbReference type="eggNOG" id="COG1787">
    <property type="taxonomic scope" value="Bacteria"/>
</dbReference>
<name>E7REG0_9BACL</name>
<keyword evidence="1" id="KW-1133">Transmembrane helix</keyword>
<dbReference type="AlphaFoldDB" id="E7REG0"/>
<dbReference type="Proteomes" id="UP000003052">
    <property type="component" value="Unassembled WGS sequence"/>
</dbReference>